<name>A0A0R0M3T7_9MICR</name>
<reference evidence="2 3" key="1">
    <citation type="submission" date="2015-07" db="EMBL/GenBank/DDBJ databases">
        <title>The genome of Pseudoloma neurophilia, a relevant intracellular parasite of the zebrafish.</title>
        <authorList>
            <person name="Ndikumana S."/>
            <person name="Pelin A."/>
            <person name="Sanders J."/>
            <person name="Corradi N."/>
        </authorList>
    </citation>
    <scope>NUCLEOTIDE SEQUENCE [LARGE SCALE GENOMIC DNA]</scope>
    <source>
        <strain evidence="2 3">MK1</strain>
    </source>
</reference>
<dbReference type="AlphaFoldDB" id="A0A0R0M3T7"/>
<evidence type="ECO:0000256" key="1">
    <source>
        <dbReference type="SAM" id="Coils"/>
    </source>
</evidence>
<keyword evidence="1" id="KW-0175">Coiled coil</keyword>
<accession>A0A0R0M3T7</accession>
<gene>
    <name evidence="2" type="ORF">M153_3180002688</name>
</gene>
<dbReference type="EMBL" id="LGUB01000106">
    <property type="protein sequence ID" value="KRH94254.1"/>
    <property type="molecule type" value="Genomic_DNA"/>
</dbReference>
<feature type="coiled-coil region" evidence="1">
    <location>
        <begin position="29"/>
        <end position="56"/>
    </location>
</feature>
<proteinExistence type="predicted"/>
<evidence type="ECO:0000313" key="3">
    <source>
        <dbReference type="Proteomes" id="UP000051530"/>
    </source>
</evidence>
<organism evidence="2 3">
    <name type="scientific">Pseudoloma neurophilia</name>
    <dbReference type="NCBI Taxonomy" id="146866"/>
    <lineage>
        <taxon>Eukaryota</taxon>
        <taxon>Fungi</taxon>
        <taxon>Fungi incertae sedis</taxon>
        <taxon>Microsporidia</taxon>
        <taxon>Pseudoloma</taxon>
    </lineage>
</organism>
<dbReference type="VEuPathDB" id="MicrosporidiaDB:M153_3180002688"/>
<protein>
    <submittedName>
        <fullName evidence="2">Uncharacterized protein</fullName>
    </submittedName>
</protein>
<sequence length="63" mass="7335">MTLPMDFAGMDIDQILHSLEQIDDQLTNLLSLYEELGDLSQNLEKFENQKENTHSMTEFDEKS</sequence>
<keyword evidence="3" id="KW-1185">Reference proteome</keyword>
<evidence type="ECO:0000313" key="2">
    <source>
        <dbReference type="EMBL" id="KRH94254.1"/>
    </source>
</evidence>
<comment type="caution">
    <text evidence="2">The sequence shown here is derived from an EMBL/GenBank/DDBJ whole genome shotgun (WGS) entry which is preliminary data.</text>
</comment>
<dbReference type="Proteomes" id="UP000051530">
    <property type="component" value="Unassembled WGS sequence"/>
</dbReference>